<evidence type="ECO:0000313" key="16">
    <source>
        <dbReference type="Proteomes" id="UP001595444"/>
    </source>
</evidence>
<reference evidence="16" key="1">
    <citation type="journal article" date="2019" name="Int. J. Syst. Evol. Microbiol.">
        <title>The Global Catalogue of Microorganisms (GCM) 10K type strain sequencing project: providing services to taxonomists for standard genome sequencing and annotation.</title>
        <authorList>
            <consortium name="The Broad Institute Genomics Platform"/>
            <consortium name="The Broad Institute Genome Sequencing Center for Infectious Disease"/>
            <person name="Wu L."/>
            <person name="Ma J."/>
        </authorList>
    </citation>
    <scope>NUCLEOTIDE SEQUENCE [LARGE SCALE GENOMIC DNA]</scope>
    <source>
        <strain evidence="16">KCTC 62164</strain>
    </source>
</reference>
<keyword evidence="8 12" id="KW-0798">TonB box</keyword>
<keyword evidence="3 11" id="KW-1134">Transmembrane beta strand</keyword>
<evidence type="ECO:0000256" key="10">
    <source>
        <dbReference type="ARBA" id="ARBA00023237"/>
    </source>
</evidence>
<sequence>MTDLSLDVVKSVKNKLSMSVATGIMVMSLASAAQSQSTQEAEKSTYVGFEEIVVTARKREENLQDTPISISAFSGASLEARGISEVTGIANFTPNIVFQSVPSNSGVASSASIYIRGIGQNDFAPTVEPGVGMYIDGVYLGRSVGGVFDLIDIERIEVLRGPQGTLFGRNTIGGAVSITTEKPTREFGFKGDVKYGTDNLFNVRGVLNMPVSDNAGVKISGGYFSQDGYVSRPFDDQDLGNKESYTFKGVFNADITPDLEVTLAADYFRDKSNGPAVLITGVGDLEGFVALQNALAATGAPPPGFGGPGDASLCLTEAYLNTPGCYNSRYFGDDTNYGTGPNFSDIETWSLAGTLVWQLGAVELKSVTAYREINGSFAQDRDGSDLLINHVYDIFNQRQFSQELQLQGSAVDGRLHWLAGLYYFTEDGADINPIDFAPVSIQSGGNFDYESWAAFTQMTFDVTEKLSITGGLRYTKDQKDYTPDQYFEELPLGQIFTCFIPNEHLCDIGDRVVPNEVVSSDSSAWTPMVNVSYKWNEDLMTYATYSQGYKSGGFTQRVFPPEPSLPSFAPENVDSYEVGLKWTSPDRLFRLNLAGFFTDYSDLQLLVADGTRIGPFYTNAGKAEIKGFEAELTMVPGAGWQINATAGLTDAEYTQLDDSVQGLTLENEFVLVPKWNLSGGIEKHINLDNDSSLTSRVDITYKSGIYTNANGISSDRLYQPSYALINASVRWDISEQFNVIAGVENLTNKKFRTFGDYQPGFGFYMEGFDRGREVYIKTGVEF</sequence>
<evidence type="ECO:0000256" key="2">
    <source>
        <dbReference type="ARBA" id="ARBA00022448"/>
    </source>
</evidence>
<evidence type="ECO:0000256" key="9">
    <source>
        <dbReference type="ARBA" id="ARBA00023136"/>
    </source>
</evidence>
<keyword evidence="16" id="KW-1185">Reference proteome</keyword>
<evidence type="ECO:0000256" key="12">
    <source>
        <dbReference type="RuleBase" id="RU003357"/>
    </source>
</evidence>
<dbReference type="InterPro" id="IPR012910">
    <property type="entry name" value="Plug_dom"/>
</dbReference>
<evidence type="ECO:0000256" key="8">
    <source>
        <dbReference type="ARBA" id="ARBA00023077"/>
    </source>
</evidence>
<evidence type="ECO:0000256" key="3">
    <source>
        <dbReference type="ARBA" id="ARBA00022452"/>
    </source>
</evidence>
<evidence type="ECO:0000256" key="4">
    <source>
        <dbReference type="ARBA" id="ARBA00022496"/>
    </source>
</evidence>
<dbReference type="PROSITE" id="PS52016">
    <property type="entry name" value="TONB_DEPENDENT_REC_3"/>
    <property type="match status" value="1"/>
</dbReference>
<dbReference type="Pfam" id="PF07715">
    <property type="entry name" value="Plug"/>
    <property type="match status" value="1"/>
</dbReference>
<evidence type="ECO:0000259" key="13">
    <source>
        <dbReference type="Pfam" id="PF00593"/>
    </source>
</evidence>
<evidence type="ECO:0000256" key="11">
    <source>
        <dbReference type="PROSITE-ProRule" id="PRU01360"/>
    </source>
</evidence>
<dbReference type="InterPro" id="IPR000531">
    <property type="entry name" value="Beta-barrel_TonB"/>
</dbReference>
<feature type="domain" description="TonB-dependent receptor-like beta-barrel" evidence="13">
    <location>
        <begin position="319"/>
        <end position="746"/>
    </location>
</feature>
<keyword evidence="15" id="KW-0675">Receptor</keyword>
<evidence type="ECO:0000313" key="15">
    <source>
        <dbReference type="EMBL" id="MFC3052409.1"/>
    </source>
</evidence>
<dbReference type="SUPFAM" id="SSF56935">
    <property type="entry name" value="Porins"/>
    <property type="match status" value="1"/>
</dbReference>
<dbReference type="CDD" id="cd01347">
    <property type="entry name" value="ligand_gated_channel"/>
    <property type="match status" value="1"/>
</dbReference>
<keyword evidence="7" id="KW-0406">Ion transport</keyword>
<dbReference type="Proteomes" id="UP001595444">
    <property type="component" value="Unassembled WGS sequence"/>
</dbReference>
<keyword evidence="9 11" id="KW-0472">Membrane</keyword>
<dbReference type="Gene3D" id="2.40.170.20">
    <property type="entry name" value="TonB-dependent receptor, beta-barrel domain"/>
    <property type="match status" value="2"/>
</dbReference>
<dbReference type="PANTHER" id="PTHR32552:SF81">
    <property type="entry name" value="TONB-DEPENDENT OUTER MEMBRANE RECEPTOR"/>
    <property type="match status" value="1"/>
</dbReference>
<comment type="similarity">
    <text evidence="11 12">Belongs to the TonB-dependent receptor family.</text>
</comment>
<keyword evidence="4" id="KW-0410">Iron transport</keyword>
<keyword evidence="2 11" id="KW-0813">Transport</keyword>
<keyword evidence="5 11" id="KW-0812">Transmembrane</keyword>
<protein>
    <submittedName>
        <fullName evidence="15">TonB-dependent receptor</fullName>
    </submittedName>
</protein>
<gene>
    <name evidence="15" type="ORF">ACFOKA_10905</name>
</gene>
<keyword evidence="10 11" id="KW-0998">Cell outer membrane</keyword>
<feature type="domain" description="TonB-dependent receptor plug" evidence="14">
    <location>
        <begin position="63"/>
        <end position="175"/>
    </location>
</feature>
<organism evidence="15 16">
    <name type="scientific">Kordiimonas pumila</name>
    <dbReference type="NCBI Taxonomy" id="2161677"/>
    <lineage>
        <taxon>Bacteria</taxon>
        <taxon>Pseudomonadati</taxon>
        <taxon>Pseudomonadota</taxon>
        <taxon>Alphaproteobacteria</taxon>
        <taxon>Kordiimonadales</taxon>
        <taxon>Kordiimonadaceae</taxon>
        <taxon>Kordiimonas</taxon>
    </lineage>
</organism>
<name>A0ABV7D6U6_9PROT</name>
<dbReference type="InterPro" id="IPR039426">
    <property type="entry name" value="TonB-dep_rcpt-like"/>
</dbReference>
<proteinExistence type="inferred from homology"/>
<keyword evidence="6" id="KW-0408">Iron</keyword>
<dbReference type="EMBL" id="JBHRSL010000010">
    <property type="protein sequence ID" value="MFC3052409.1"/>
    <property type="molecule type" value="Genomic_DNA"/>
</dbReference>
<comment type="subcellular location">
    <subcellularLocation>
        <location evidence="1 11">Cell outer membrane</location>
        <topology evidence="1 11">Multi-pass membrane protein</topology>
    </subcellularLocation>
</comment>
<evidence type="ECO:0000256" key="5">
    <source>
        <dbReference type="ARBA" id="ARBA00022692"/>
    </source>
</evidence>
<dbReference type="RefSeq" id="WP_228073641.1">
    <property type="nucleotide sequence ID" value="NZ_CP061205.1"/>
</dbReference>
<evidence type="ECO:0000256" key="7">
    <source>
        <dbReference type="ARBA" id="ARBA00023065"/>
    </source>
</evidence>
<evidence type="ECO:0000256" key="1">
    <source>
        <dbReference type="ARBA" id="ARBA00004571"/>
    </source>
</evidence>
<evidence type="ECO:0000259" key="14">
    <source>
        <dbReference type="Pfam" id="PF07715"/>
    </source>
</evidence>
<comment type="caution">
    <text evidence="15">The sequence shown here is derived from an EMBL/GenBank/DDBJ whole genome shotgun (WGS) entry which is preliminary data.</text>
</comment>
<dbReference type="InterPro" id="IPR036942">
    <property type="entry name" value="Beta-barrel_TonB_sf"/>
</dbReference>
<accession>A0ABV7D6U6</accession>
<dbReference type="PANTHER" id="PTHR32552">
    <property type="entry name" value="FERRICHROME IRON RECEPTOR-RELATED"/>
    <property type="match status" value="1"/>
</dbReference>
<dbReference type="Pfam" id="PF00593">
    <property type="entry name" value="TonB_dep_Rec_b-barrel"/>
    <property type="match status" value="1"/>
</dbReference>
<evidence type="ECO:0000256" key="6">
    <source>
        <dbReference type="ARBA" id="ARBA00023004"/>
    </source>
</evidence>